<keyword evidence="2" id="KW-1185">Reference proteome</keyword>
<gene>
    <name evidence="1" type="ORF">CLUMA_CG000470</name>
</gene>
<proteinExistence type="predicted"/>
<dbReference type="AlphaFoldDB" id="A0A1J1HGG2"/>
<dbReference type="Proteomes" id="UP000183832">
    <property type="component" value="Unassembled WGS sequence"/>
</dbReference>
<organism evidence="1 2">
    <name type="scientific">Clunio marinus</name>
    <dbReference type="NCBI Taxonomy" id="568069"/>
    <lineage>
        <taxon>Eukaryota</taxon>
        <taxon>Metazoa</taxon>
        <taxon>Ecdysozoa</taxon>
        <taxon>Arthropoda</taxon>
        <taxon>Hexapoda</taxon>
        <taxon>Insecta</taxon>
        <taxon>Pterygota</taxon>
        <taxon>Neoptera</taxon>
        <taxon>Endopterygota</taxon>
        <taxon>Diptera</taxon>
        <taxon>Nematocera</taxon>
        <taxon>Chironomoidea</taxon>
        <taxon>Chironomidae</taxon>
        <taxon>Clunio</taxon>
    </lineage>
</organism>
<evidence type="ECO:0000313" key="2">
    <source>
        <dbReference type="Proteomes" id="UP000183832"/>
    </source>
</evidence>
<reference evidence="1 2" key="1">
    <citation type="submission" date="2015-04" db="EMBL/GenBank/DDBJ databases">
        <authorList>
            <person name="Syromyatnikov M.Y."/>
            <person name="Popov V.N."/>
        </authorList>
    </citation>
    <scope>NUCLEOTIDE SEQUENCE [LARGE SCALE GENOMIC DNA]</scope>
</reference>
<accession>A0A1J1HGG2</accession>
<evidence type="ECO:0000313" key="1">
    <source>
        <dbReference type="EMBL" id="CRK86634.1"/>
    </source>
</evidence>
<name>A0A1J1HGG2_9DIPT</name>
<protein>
    <submittedName>
        <fullName evidence="1">CLUMA_CG000470, isoform A</fullName>
    </submittedName>
</protein>
<dbReference type="EMBL" id="CVRI01000002">
    <property type="protein sequence ID" value="CRK86634.1"/>
    <property type="molecule type" value="Genomic_DNA"/>
</dbReference>
<sequence>MLNKTRRKKRDAFRDYEGHAKFTCNVALHKLMTSSQEDSEKKVKTKNHDENISVSRLMYHLKT</sequence>